<name>A0A9D7LM75_9RHOO</name>
<comment type="caution">
    <text evidence="1">The sequence shown here is derived from an EMBL/GenBank/DDBJ whole genome shotgun (WGS) entry which is preliminary data.</text>
</comment>
<accession>A0A9D7LM75</accession>
<organism evidence="1 2">
    <name type="scientific">Candidatus Dechloromonas phosphorivorans</name>
    <dbReference type="NCBI Taxonomy" id="2899244"/>
    <lineage>
        <taxon>Bacteria</taxon>
        <taxon>Pseudomonadati</taxon>
        <taxon>Pseudomonadota</taxon>
        <taxon>Betaproteobacteria</taxon>
        <taxon>Rhodocyclales</taxon>
        <taxon>Azonexaceae</taxon>
        <taxon>Dechloromonas</taxon>
    </lineage>
</organism>
<evidence type="ECO:0000313" key="2">
    <source>
        <dbReference type="Proteomes" id="UP000808146"/>
    </source>
</evidence>
<gene>
    <name evidence="1" type="ORF">IPN75_04000</name>
</gene>
<dbReference type="AlphaFoldDB" id="A0A9D7LM75"/>
<proteinExistence type="predicted"/>
<protein>
    <submittedName>
        <fullName evidence="1">Uncharacterized protein</fullName>
    </submittedName>
</protein>
<dbReference type="EMBL" id="JADKBR010000003">
    <property type="protein sequence ID" value="MBK8889599.1"/>
    <property type="molecule type" value="Genomic_DNA"/>
</dbReference>
<dbReference type="Proteomes" id="UP000808146">
    <property type="component" value="Unassembled WGS sequence"/>
</dbReference>
<reference evidence="1" key="1">
    <citation type="submission" date="2020-10" db="EMBL/GenBank/DDBJ databases">
        <title>Connecting structure to function with the recovery of over 1000 high-quality activated sludge metagenome-assembled genomes encoding full-length rRNA genes using long-read sequencing.</title>
        <authorList>
            <person name="Singleton C.M."/>
            <person name="Petriglieri F."/>
            <person name="Kristensen J.M."/>
            <person name="Kirkegaard R.H."/>
            <person name="Michaelsen T.Y."/>
            <person name="Andersen M.H."/>
            <person name="Karst S.M."/>
            <person name="Dueholm M.S."/>
            <person name="Nielsen P.H."/>
            <person name="Albertsen M."/>
        </authorList>
    </citation>
    <scope>NUCLEOTIDE SEQUENCE</scope>
    <source>
        <strain evidence="1">OdNE_18-Q3-R46-58_BAT3C.305</strain>
    </source>
</reference>
<sequence length="68" mass="7875">MDAHLLGVKVDRFRFDMAAQLKDGADLFQDSDFHNIFRRREIHTQFSHAPLCVNVYNSKLPDTVVEPT</sequence>
<evidence type="ECO:0000313" key="1">
    <source>
        <dbReference type="EMBL" id="MBK8889599.1"/>
    </source>
</evidence>